<dbReference type="RefSeq" id="WP_323248388.1">
    <property type="nucleotide sequence ID" value="NZ_JAYFUL010000009.1"/>
</dbReference>
<keyword evidence="3" id="KW-1185">Reference proteome</keyword>
<evidence type="ECO:0000256" key="1">
    <source>
        <dbReference type="SAM" id="SignalP"/>
    </source>
</evidence>
<sequence>MKITQRNWIKLAFLCGFVLIIDVANAEKAKQTGLDLNVILKDKKIQLVKTQLLKGWTMRANGSNFYIERNNDIFLPQTALKSIDTRASVVTKTVGKKKVLMMKTKAYFMMTVEKKLPSDKVAILRNSTKGVYQTDNYTIILWQEHGFTYSKHTIPDNLKDEFQTIETLLGSNWQ</sequence>
<feature type="signal peptide" evidence="1">
    <location>
        <begin position="1"/>
        <end position="26"/>
    </location>
</feature>
<comment type="caution">
    <text evidence="2">The sequence shown here is derived from an EMBL/GenBank/DDBJ whole genome shotgun (WGS) entry which is preliminary data.</text>
</comment>
<reference evidence="2 3" key="1">
    <citation type="submission" date="2023-12" db="EMBL/GenBank/DDBJ databases">
        <title>Novel species of the genus Arcicella isolated from rivers.</title>
        <authorList>
            <person name="Lu H."/>
        </authorList>
    </citation>
    <scope>NUCLEOTIDE SEQUENCE [LARGE SCALE GENOMIC DNA]</scope>
    <source>
        <strain evidence="2 3">LMG 21963</strain>
    </source>
</reference>
<organism evidence="2 3">
    <name type="scientific">Arcicella aquatica</name>
    <dbReference type="NCBI Taxonomy" id="217141"/>
    <lineage>
        <taxon>Bacteria</taxon>
        <taxon>Pseudomonadati</taxon>
        <taxon>Bacteroidota</taxon>
        <taxon>Cytophagia</taxon>
        <taxon>Cytophagales</taxon>
        <taxon>Flectobacillaceae</taxon>
        <taxon>Arcicella</taxon>
    </lineage>
</organism>
<keyword evidence="1" id="KW-0732">Signal</keyword>
<name>A0ABU5QL46_9BACT</name>
<evidence type="ECO:0008006" key="4">
    <source>
        <dbReference type="Google" id="ProtNLM"/>
    </source>
</evidence>
<evidence type="ECO:0000313" key="3">
    <source>
        <dbReference type="Proteomes" id="UP001304671"/>
    </source>
</evidence>
<dbReference type="Proteomes" id="UP001304671">
    <property type="component" value="Unassembled WGS sequence"/>
</dbReference>
<dbReference type="EMBL" id="JAYFUL010000009">
    <property type="protein sequence ID" value="MEA5257782.1"/>
    <property type="molecule type" value="Genomic_DNA"/>
</dbReference>
<proteinExistence type="predicted"/>
<protein>
    <recommendedName>
        <fullName evidence="4">DUF4488 domain-containing protein</fullName>
    </recommendedName>
</protein>
<evidence type="ECO:0000313" key="2">
    <source>
        <dbReference type="EMBL" id="MEA5257782.1"/>
    </source>
</evidence>
<gene>
    <name evidence="2" type="ORF">VB264_08295</name>
</gene>
<accession>A0ABU5QL46</accession>
<feature type="chain" id="PRO_5047534593" description="DUF4488 domain-containing protein" evidence="1">
    <location>
        <begin position="27"/>
        <end position="174"/>
    </location>
</feature>